<feature type="compositionally biased region" description="Basic and acidic residues" evidence="1">
    <location>
        <begin position="104"/>
        <end position="148"/>
    </location>
</feature>
<feature type="compositionally biased region" description="Gly residues" evidence="1">
    <location>
        <begin position="46"/>
        <end position="56"/>
    </location>
</feature>
<protein>
    <submittedName>
        <fullName evidence="2">Uncharacterized protein</fullName>
    </submittedName>
</protein>
<dbReference type="AlphaFoldDB" id="A0A2S7YG28"/>
<reference evidence="2 3" key="1">
    <citation type="submission" date="2016-07" db="EMBL/GenBank/DDBJ databases">
        <title>Comparative genomics of the entomopathogenic fungus Beauveria bassiana.</title>
        <authorList>
            <person name="Valero Jimenez C.A."/>
            <person name="Zwaan B.J."/>
            <person name="Van Kan J.A."/>
            <person name="Takken W."/>
            <person name="Debets A.J."/>
            <person name="Schoustra S.E."/>
            <person name="Koenraadt C.J."/>
        </authorList>
    </citation>
    <scope>NUCLEOTIDE SEQUENCE [LARGE SCALE GENOMIC DNA]</scope>
    <source>
        <strain evidence="2 3">ARSEF 8028</strain>
    </source>
</reference>
<gene>
    <name evidence="2" type="ORF">BB8028_0005g06430</name>
</gene>
<dbReference type="EMBL" id="JRHA01000005">
    <property type="protein sequence ID" value="PQK15128.1"/>
    <property type="molecule type" value="Genomic_DNA"/>
</dbReference>
<feature type="compositionally biased region" description="Basic and acidic residues" evidence="1">
    <location>
        <begin position="82"/>
        <end position="91"/>
    </location>
</feature>
<dbReference type="OrthoDB" id="4941344at2759"/>
<accession>A0A2S7YG28</accession>
<proteinExistence type="predicted"/>
<sequence>MTILHPTPSPLLPLLPQQHAQTIAPNSLLTPLQKDYAAHQQHQPRAGGGGGGGAGGILQILTDHGKYMANPASAEEPIPEAKNNEMREMHRQAHKTIYETMLGGDKDKAGKDKEGAGQDKEGAGQDKEEAGQDKDAAPAKETDKAAAV</sequence>
<dbReference type="Proteomes" id="UP000237441">
    <property type="component" value="Unassembled WGS sequence"/>
</dbReference>
<evidence type="ECO:0000256" key="1">
    <source>
        <dbReference type="SAM" id="MobiDB-lite"/>
    </source>
</evidence>
<evidence type="ECO:0000313" key="2">
    <source>
        <dbReference type="EMBL" id="PQK15128.1"/>
    </source>
</evidence>
<organism evidence="2 3">
    <name type="scientific">Beauveria bassiana</name>
    <name type="common">White muscardine disease fungus</name>
    <name type="synonym">Tritirachium shiotae</name>
    <dbReference type="NCBI Taxonomy" id="176275"/>
    <lineage>
        <taxon>Eukaryota</taxon>
        <taxon>Fungi</taxon>
        <taxon>Dikarya</taxon>
        <taxon>Ascomycota</taxon>
        <taxon>Pezizomycotina</taxon>
        <taxon>Sordariomycetes</taxon>
        <taxon>Hypocreomycetidae</taxon>
        <taxon>Hypocreales</taxon>
        <taxon>Cordycipitaceae</taxon>
        <taxon>Beauveria</taxon>
    </lineage>
</organism>
<evidence type="ECO:0000313" key="3">
    <source>
        <dbReference type="Proteomes" id="UP000237441"/>
    </source>
</evidence>
<feature type="region of interest" description="Disordered" evidence="1">
    <location>
        <begin position="37"/>
        <end position="148"/>
    </location>
</feature>
<comment type="caution">
    <text evidence="2">The sequence shown here is derived from an EMBL/GenBank/DDBJ whole genome shotgun (WGS) entry which is preliminary data.</text>
</comment>
<name>A0A2S7YG28_BEABA</name>